<dbReference type="EMBL" id="CAJNOC010003753">
    <property type="protein sequence ID" value="CAF0996396.1"/>
    <property type="molecule type" value="Genomic_DNA"/>
</dbReference>
<evidence type="ECO:0000256" key="2">
    <source>
        <dbReference type="SAM" id="SignalP"/>
    </source>
</evidence>
<dbReference type="PANTHER" id="PTHR21724">
    <property type="entry name" value="SHKT DOMAIN-CONTAINING PROTEIN"/>
    <property type="match status" value="1"/>
</dbReference>
<feature type="domain" description="ShKT" evidence="3">
    <location>
        <begin position="404"/>
        <end position="438"/>
    </location>
</feature>
<keyword evidence="2" id="KW-0732">Signal</keyword>
<comment type="caution">
    <text evidence="1">Lacks conserved residue(s) required for the propagation of feature annotation.</text>
</comment>
<organism evidence="4 5">
    <name type="scientific">Brachionus calyciflorus</name>
    <dbReference type="NCBI Taxonomy" id="104777"/>
    <lineage>
        <taxon>Eukaryota</taxon>
        <taxon>Metazoa</taxon>
        <taxon>Spiralia</taxon>
        <taxon>Gnathifera</taxon>
        <taxon>Rotifera</taxon>
        <taxon>Eurotatoria</taxon>
        <taxon>Monogononta</taxon>
        <taxon>Pseudotrocha</taxon>
        <taxon>Ploima</taxon>
        <taxon>Brachionidae</taxon>
        <taxon>Brachionus</taxon>
    </lineage>
</organism>
<evidence type="ECO:0000259" key="3">
    <source>
        <dbReference type="PROSITE" id="PS51670"/>
    </source>
</evidence>
<dbReference type="Gene3D" id="1.10.10.1940">
    <property type="match status" value="1"/>
</dbReference>
<name>A0A814GHC0_9BILA</name>
<evidence type="ECO:0000313" key="5">
    <source>
        <dbReference type="Proteomes" id="UP000663879"/>
    </source>
</evidence>
<feature type="chain" id="PRO_5032419534" description="ShKT domain-containing protein" evidence="2">
    <location>
        <begin position="24"/>
        <end position="601"/>
    </location>
</feature>
<keyword evidence="1" id="KW-1015">Disulfide bond</keyword>
<keyword evidence="5" id="KW-1185">Reference proteome</keyword>
<feature type="disulfide bond" evidence="1">
    <location>
        <begin position="564"/>
        <end position="598"/>
    </location>
</feature>
<feature type="signal peptide" evidence="2">
    <location>
        <begin position="1"/>
        <end position="23"/>
    </location>
</feature>
<reference evidence="4" key="1">
    <citation type="submission" date="2021-02" db="EMBL/GenBank/DDBJ databases">
        <authorList>
            <person name="Nowell W R."/>
        </authorList>
    </citation>
    <scope>NUCLEOTIDE SEQUENCE</scope>
    <source>
        <strain evidence="4">Ploen Becks lab</strain>
    </source>
</reference>
<dbReference type="AlphaFoldDB" id="A0A814GHC0"/>
<proteinExistence type="predicted"/>
<dbReference type="SMART" id="SM00254">
    <property type="entry name" value="ShKT"/>
    <property type="match status" value="3"/>
</dbReference>
<accession>A0A814GHC0</accession>
<dbReference type="PROSITE" id="PS51670">
    <property type="entry name" value="SHKT"/>
    <property type="match status" value="3"/>
</dbReference>
<sequence length="601" mass="68646">MKLHSVLYAFGIFIPTLVDLVNSQISTSIVYLDKSHEHEPFYFDLSFLNSNFSNHESVQNKFSTRERNGMPSHKHSCNQIKQIPSSIRIDLKLSYFYQKYTEAYGIPIVGSNKVTSNGLKRACYVLRFYLANNFEIREAFYKKNFRILVLATSENLLNVPEYNQLPSSWNSLRGLSPTLNIPLLTVSEENLLCSNDKFRSEDLIVHELSYALMSLDVLNSDLKTYLNGAYQQAHQNVPWKNSFSLVDIKEYLASGIDAFLNSYGKKESFLFTIDDLKIHDPHLLYVLQKIFPCDNIYLNKCKSTREMEATQNLKLGNSCELEISGVPVLTAKTTTSVYQSDKSPKNDYTQRHFSSTIPTTKTSTLISSSRLINRIFDPTQVQTTSKTKHISTTTHPILVKSNECENSNENCESWALKGECNRNRQYMSLECKKSCGYCEEKTTTRSTIKSESTKIDISVFENLCKDDFAHCPVFALRGDCKLNPHYMLLRCMRSCNLCGDLVDQKDRIQPSSKKPSFRRPIMAATQPVSSSKFRENIYSRPVTEPYRYQTTSVIKQNSKNDSDCKDLVNYCGELAGRGDCVSNEATMKYYCPVTCNLCQNQ</sequence>
<dbReference type="Proteomes" id="UP000663879">
    <property type="component" value="Unassembled WGS sequence"/>
</dbReference>
<protein>
    <recommendedName>
        <fullName evidence="3">ShKT domain-containing protein</fullName>
    </recommendedName>
</protein>
<feature type="disulfide bond" evidence="1">
    <location>
        <begin position="464"/>
        <end position="498"/>
    </location>
</feature>
<feature type="domain" description="ShKT" evidence="3">
    <location>
        <begin position="464"/>
        <end position="498"/>
    </location>
</feature>
<dbReference type="InterPro" id="IPR003582">
    <property type="entry name" value="ShKT_dom"/>
</dbReference>
<evidence type="ECO:0000313" key="4">
    <source>
        <dbReference type="EMBL" id="CAF0996396.1"/>
    </source>
</evidence>
<dbReference type="PANTHER" id="PTHR21724:SF109">
    <property type="entry name" value="SHKT DOMAIN-CONTAINING PROTEIN"/>
    <property type="match status" value="1"/>
</dbReference>
<feature type="domain" description="ShKT" evidence="3">
    <location>
        <begin position="564"/>
        <end position="598"/>
    </location>
</feature>
<gene>
    <name evidence="4" type="ORF">OXX778_LOCUS16179</name>
</gene>
<dbReference type="Pfam" id="PF01549">
    <property type="entry name" value="ShK"/>
    <property type="match status" value="3"/>
</dbReference>
<feature type="disulfide bond" evidence="1">
    <location>
        <begin position="404"/>
        <end position="438"/>
    </location>
</feature>
<comment type="caution">
    <text evidence="4">The sequence shown here is derived from an EMBL/GenBank/DDBJ whole genome shotgun (WGS) entry which is preliminary data.</text>
</comment>
<dbReference type="OrthoDB" id="6132182at2759"/>
<evidence type="ECO:0000256" key="1">
    <source>
        <dbReference type="PROSITE-ProRule" id="PRU01005"/>
    </source>
</evidence>